<dbReference type="EMBL" id="WOCA01000004">
    <property type="protein sequence ID" value="MUK88228.1"/>
    <property type="molecule type" value="Genomic_DNA"/>
</dbReference>
<reference evidence="1 2" key="1">
    <citation type="submission" date="2019-11" db="EMBL/GenBank/DDBJ databases">
        <authorList>
            <person name="Li X."/>
        </authorList>
    </citation>
    <scope>NUCLEOTIDE SEQUENCE [LARGE SCALE GENOMIC DNA]</scope>
    <source>
        <strain evidence="1 2">L9</strain>
    </source>
</reference>
<dbReference type="Pfam" id="PF11518">
    <property type="entry name" value="DUF3221"/>
    <property type="match status" value="1"/>
</dbReference>
<gene>
    <name evidence="1" type="ORF">GMD78_07465</name>
</gene>
<sequence length="138" mass="15710">MFKLDKTPPYNRLLVACLLTLLFSFIFKEILLEKEASGDLKNNLPIDYITIEGYVVSKRINTIWIAAEPKSIGERIIGFFTSNYGSEVTIVSRHKDVDNSELFRGLKINQKVLVYGDHLKESNPGQISAYHVEVMKSD</sequence>
<name>A0A6N8FLP0_9BACI</name>
<protein>
    <submittedName>
        <fullName evidence="1">DUF3221 domain-containing protein</fullName>
    </submittedName>
</protein>
<organism evidence="1 2">
    <name type="scientific">Ornithinibacillus caprae</name>
    <dbReference type="NCBI Taxonomy" id="2678566"/>
    <lineage>
        <taxon>Bacteria</taxon>
        <taxon>Bacillati</taxon>
        <taxon>Bacillota</taxon>
        <taxon>Bacilli</taxon>
        <taxon>Bacillales</taxon>
        <taxon>Bacillaceae</taxon>
        <taxon>Ornithinibacillus</taxon>
    </lineage>
</organism>
<dbReference type="Proteomes" id="UP000469125">
    <property type="component" value="Unassembled WGS sequence"/>
</dbReference>
<evidence type="ECO:0000313" key="1">
    <source>
        <dbReference type="EMBL" id="MUK88228.1"/>
    </source>
</evidence>
<accession>A0A6N8FLP0</accession>
<proteinExistence type="predicted"/>
<dbReference type="AlphaFoldDB" id="A0A6N8FLP0"/>
<keyword evidence="2" id="KW-1185">Reference proteome</keyword>
<evidence type="ECO:0000313" key="2">
    <source>
        <dbReference type="Proteomes" id="UP000469125"/>
    </source>
</evidence>
<dbReference type="InterPro" id="IPR021598">
    <property type="entry name" value="DUF3221"/>
</dbReference>
<comment type="caution">
    <text evidence="1">The sequence shown here is derived from an EMBL/GenBank/DDBJ whole genome shotgun (WGS) entry which is preliminary data.</text>
</comment>